<dbReference type="AlphaFoldDB" id="X7F4D4"/>
<dbReference type="Pfam" id="PF13632">
    <property type="entry name" value="Glyco_trans_2_3"/>
    <property type="match status" value="1"/>
</dbReference>
<dbReference type="PANTHER" id="PTHR43646:SF6">
    <property type="entry name" value="PRE-MYCOFACTOCIN GLYCOSYLTRANSFERASE"/>
    <property type="match status" value="1"/>
</dbReference>
<keyword evidence="1" id="KW-0472">Membrane</keyword>
<dbReference type="InterPro" id="IPR001173">
    <property type="entry name" value="Glyco_trans_2-like"/>
</dbReference>
<feature type="transmembrane region" description="Helical" evidence="1">
    <location>
        <begin position="291"/>
        <end position="312"/>
    </location>
</feature>
<dbReference type="Pfam" id="PF00535">
    <property type="entry name" value="Glycos_transf_2"/>
    <property type="match status" value="1"/>
</dbReference>
<gene>
    <name evidence="4" type="ORF">RISW2_11315</name>
</gene>
<protein>
    <submittedName>
        <fullName evidence="4">Glycosyl transferase</fullName>
    </submittedName>
</protein>
<reference evidence="4 5" key="1">
    <citation type="submission" date="2014-01" db="EMBL/GenBank/DDBJ databases">
        <title>Roseivivax isoporae LMG 25204 Genome Sequencing.</title>
        <authorList>
            <person name="Lai Q."/>
            <person name="Li G."/>
            <person name="Shao Z."/>
        </authorList>
    </citation>
    <scope>NUCLEOTIDE SEQUENCE [LARGE SCALE GENOMIC DNA]</scope>
    <source>
        <strain evidence="4 5">LMG 25204</strain>
    </source>
</reference>
<evidence type="ECO:0000313" key="4">
    <source>
        <dbReference type="EMBL" id="ETX27782.1"/>
    </source>
</evidence>
<dbReference type="SUPFAM" id="SSF53448">
    <property type="entry name" value="Nucleotide-diphospho-sugar transferases"/>
    <property type="match status" value="1"/>
</dbReference>
<dbReference type="PANTHER" id="PTHR43646">
    <property type="entry name" value="GLYCOSYLTRANSFERASE"/>
    <property type="match status" value="1"/>
</dbReference>
<dbReference type="STRING" id="1449351.RISW2_11315"/>
<dbReference type="eggNOG" id="COG1215">
    <property type="taxonomic scope" value="Bacteria"/>
</dbReference>
<feature type="domain" description="Glycosyltransferase 2-like" evidence="3">
    <location>
        <begin position="146"/>
        <end position="268"/>
    </location>
</feature>
<dbReference type="PATRIC" id="fig|1449351.3.peg.3322"/>
<keyword evidence="5" id="KW-1185">Reference proteome</keyword>
<accession>X7F4D4</accession>
<dbReference type="EMBL" id="JAME01000027">
    <property type="protein sequence ID" value="ETX27782.1"/>
    <property type="molecule type" value="Genomic_DNA"/>
</dbReference>
<feature type="domain" description="Glycosyltransferase 2-like" evidence="2">
    <location>
        <begin position="14"/>
        <end position="112"/>
    </location>
</feature>
<comment type="caution">
    <text evidence="4">The sequence shown here is derived from an EMBL/GenBank/DDBJ whole genome shotgun (WGS) entry which is preliminary data.</text>
</comment>
<feature type="transmembrane region" description="Helical" evidence="1">
    <location>
        <begin position="241"/>
        <end position="262"/>
    </location>
</feature>
<proteinExistence type="predicted"/>
<sequence length="326" mass="35060">MSGPADVALVLIGRNEGARLVAALEAARGQAARLVYVDSGSTDGSMAAATAAGAEVVTLDVSVPFTAARARNAGFARLEETGGAPACVQFIDGDCAIVPGWTGIARARLAADPGLGLVTGWRAEVAPEASVYNRLCQWEWRRPAGPIAACGGDMMVRAEAFRLIGGFDPAVIAAEDDEFCQRLAKAGWRLERLAAEMTRHDAAMTRLGQWWRRAERTGHGFAQVGRLHPGYFATERRRVKVYALALPVAILGSVAVSPWLALLPAMAYPASWASAARGLRRDGVPRGDARAMAVLLTLSKFPNLIGMVRYHLRRLRRAPMRLIEYK</sequence>
<dbReference type="Proteomes" id="UP000023430">
    <property type="component" value="Unassembled WGS sequence"/>
</dbReference>
<organism evidence="4 5">
    <name type="scientific">Roseivivax isoporae LMG 25204</name>
    <dbReference type="NCBI Taxonomy" id="1449351"/>
    <lineage>
        <taxon>Bacteria</taxon>
        <taxon>Pseudomonadati</taxon>
        <taxon>Pseudomonadota</taxon>
        <taxon>Alphaproteobacteria</taxon>
        <taxon>Rhodobacterales</taxon>
        <taxon>Roseobacteraceae</taxon>
        <taxon>Roseivivax</taxon>
    </lineage>
</organism>
<dbReference type="InterPro" id="IPR029044">
    <property type="entry name" value="Nucleotide-diphossugar_trans"/>
</dbReference>
<keyword evidence="1" id="KW-1133">Transmembrane helix</keyword>
<keyword evidence="1" id="KW-0812">Transmembrane</keyword>
<dbReference type="OrthoDB" id="8416156at2"/>
<evidence type="ECO:0000259" key="2">
    <source>
        <dbReference type="Pfam" id="PF00535"/>
    </source>
</evidence>
<dbReference type="GO" id="GO:0016740">
    <property type="term" value="F:transferase activity"/>
    <property type="evidence" value="ECO:0007669"/>
    <property type="project" value="UniProtKB-KW"/>
</dbReference>
<keyword evidence="4" id="KW-0808">Transferase</keyword>
<dbReference type="Gene3D" id="3.90.550.10">
    <property type="entry name" value="Spore Coat Polysaccharide Biosynthesis Protein SpsA, Chain A"/>
    <property type="match status" value="1"/>
</dbReference>
<evidence type="ECO:0000256" key="1">
    <source>
        <dbReference type="SAM" id="Phobius"/>
    </source>
</evidence>
<name>X7F4D4_9RHOB</name>
<evidence type="ECO:0000313" key="5">
    <source>
        <dbReference type="Proteomes" id="UP000023430"/>
    </source>
</evidence>
<dbReference type="RefSeq" id="WP_043773196.1">
    <property type="nucleotide sequence ID" value="NZ_JAME01000027.1"/>
</dbReference>
<evidence type="ECO:0000259" key="3">
    <source>
        <dbReference type="Pfam" id="PF13632"/>
    </source>
</evidence>